<dbReference type="CDD" id="cd00250">
    <property type="entry name" value="CAS_like"/>
    <property type="match status" value="1"/>
</dbReference>
<comment type="pathway">
    <text evidence="3">Amine and polyamine biosynthesis; carnitine biosynthesis.</text>
</comment>
<dbReference type="GO" id="GO:0046872">
    <property type="term" value="F:metal ion binding"/>
    <property type="evidence" value="ECO:0007669"/>
    <property type="project" value="UniProtKB-KW"/>
</dbReference>
<keyword evidence="5" id="KW-0479">Metal-binding</keyword>
<dbReference type="Proteomes" id="UP000318571">
    <property type="component" value="Chromosome 9"/>
</dbReference>
<sequence length="685" mass="79334">MSPMLQLEFTIQIKFLARSTPKCETIGNSSERLWIEDHVDKQVGKRSEPTVWDASYKSTLMTFDYEEILTKKSTMLEWLQSLDTMGLTMISGMPPEVKSLPTLIEAVAFPRSTHYGQYFEVIAKAQPNNTAYTTSELSLHLDLPYYKYKPGTQFLHCIKQFEGQGGDNRFVDGLKIAQILARSEPKHWNTLKTVPVTYWDYGSEDMVGRYLKFNSVPTFELDRSGRRIHRINYSDQVRASHQNVPLAQVTPLYQALIAFSQIANSPQNCFSLKLSPVNGLRFKIHENELELDDEKEFRSEKFPFVWLRDNCTCSQCFQPASKARFVLMKDLKLDVKPKTVDTHLDENEVFNSEENMGTTLTNEYDSVKITWEDGHVSEFARDWLLARSFADEKVKQRLAEERGQDQKITWDASYIKNMKQHKFQDVMNCNESLLSWLQDLRLYGLTILNEMESHPKALRALLNRIGFPKSTHYGEEFSVIAKPDPNNLAYTNSSLGLHVDLPFYQYNPGIQFLHCVKQTDMSGGDNEFVDGFNLAGIIRRSHPKYWNLLTKLAINFWDRGSEQFSGEFYKYTSLPTFQLNAFGEVYRVNFNNQVRDNVMNIPLKDVKDLYEALMFLNDLAYDPQNMILYKLQAGECVIFDNQRILHGRRGYALEEGGHRYLQGGYMDWDEVNSKINVLRSSRIET</sequence>
<evidence type="ECO:0000256" key="3">
    <source>
        <dbReference type="ARBA" id="ARBA00005022"/>
    </source>
</evidence>
<evidence type="ECO:0000256" key="2">
    <source>
        <dbReference type="ARBA" id="ARBA00001961"/>
    </source>
</evidence>
<evidence type="ECO:0000259" key="11">
    <source>
        <dbReference type="Pfam" id="PF06155"/>
    </source>
</evidence>
<keyword evidence="13" id="KW-1185">Reference proteome</keyword>
<comment type="similarity">
    <text evidence="4">Belongs to the gamma-BBH/TMLD family.</text>
</comment>
<evidence type="ECO:0000256" key="8">
    <source>
        <dbReference type="ARBA" id="ARBA00023002"/>
    </source>
</evidence>
<dbReference type="FunFam" id="3.60.130.10:FF:000001">
    <property type="entry name" value="Trimethyllysine dioxygenase, mitochondrial"/>
    <property type="match status" value="1"/>
</dbReference>
<gene>
    <name evidence="12" type="ORF">TCAL_04846</name>
</gene>
<dbReference type="PANTHER" id="PTHR10696">
    <property type="entry name" value="GAMMA-BUTYROBETAINE HYDROXYLASE-RELATED"/>
    <property type="match status" value="1"/>
</dbReference>
<dbReference type="Pfam" id="PF06155">
    <property type="entry name" value="GBBH-like_N"/>
    <property type="match status" value="1"/>
</dbReference>
<accession>A0A553NZM6</accession>
<name>A0A553NZM6_TIGCA</name>
<keyword evidence="6" id="KW-0124">Carnitine biosynthesis</keyword>
<organism evidence="12 13">
    <name type="scientific">Tigriopus californicus</name>
    <name type="common">Marine copepod</name>
    <dbReference type="NCBI Taxonomy" id="6832"/>
    <lineage>
        <taxon>Eukaryota</taxon>
        <taxon>Metazoa</taxon>
        <taxon>Ecdysozoa</taxon>
        <taxon>Arthropoda</taxon>
        <taxon>Crustacea</taxon>
        <taxon>Multicrustacea</taxon>
        <taxon>Hexanauplia</taxon>
        <taxon>Copepoda</taxon>
        <taxon>Harpacticoida</taxon>
        <taxon>Harpacticidae</taxon>
        <taxon>Tigriopus</taxon>
    </lineage>
</organism>
<evidence type="ECO:0000256" key="7">
    <source>
        <dbReference type="ARBA" id="ARBA00022964"/>
    </source>
</evidence>
<proteinExistence type="inferred from homology"/>
<dbReference type="EMBL" id="VCGU01000009">
    <property type="protein sequence ID" value="TRY70893.1"/>
    <property type="molecule type" value="Genomic_DNA"/>
</dbReference>
<dbReference type="FunFam" id="3.30.2020.30:FF:000002">
    <property type="entry name" value="Putative gamma-butyrobetaine dioxygenase"/>
    <property type="match status" value="1"/>
</dbReference>
<dbReference type="InterPro" id="IPR010376">
    <property type="entry name" value="GBBH-like_N"/>
</dbReference>
<dbReference type="Gene3D" id="3.60.130.10">
    <property type="entry name" value="Clavaminate synthase-like"/>
    <property type="match status" value="2"/>
</dbReference>
<protein>
    <recommendedName>
        <fullName evidence="14">Gamma-butyrobetaine dioxygenase</fullName>
    </recommendedName>
</protein>
<evidence type="ECO:0008006" key="14">
    <source>
        <dbReference type="Google" id="ProtNLM"/>
    </source>
</evidence>
<dbReference type="STRING" id="6832.A0A553NZM6"/>
<feature type="domain" description="TauD/TfdA-like" evidence="10">
    <location>
        <begin position="62"/>
        <end position="276"/>
    </location>
</feature>
<feature type="domain" description="Gamma-butyrobetaine hydroxylase-like N-terminal" evidence="11">
    <location>
        <begin position="287"/>
        <end position="341"/>
    </location>
</feature>
<evidence type="ECO:0000313" key="13">
    <source>
        <dbReference type="Proteomes" id="UP000318571"/>
    </source>
</evidence>
<comment type="caution">
    <text evidence="12">The sequence shown here is derived from an EMBL/GenBank/DDBJ whole genome shotgun (WGS) entry which is preliminary data.</text>
</comment>
<dbReference type="InterPro" id="IPR042098">
    <property type="entry name" value="TauD-like_sf"/>
</dbReference>
<dbReference type="Pfam" id="PF02668">
    <property type="entry name" value="TauD"/>
    <property type="match status" value="2"/>
</dbReference>
<dbReference type="SUPFAM" id="SSF51197">
    <property type="entry name" value="Clavaminate synthase-like"/>
    <property type="match status" value="2"/>
</dbReference>
<evidence type="ECO:0000256" key="1">
    <source>
        <dbReference type="ARBA" id="ARBA00001954"/>
    </source>
</evidence>
<reference evidence="12 13" key="1">
    <citation type="journal article" date="2018" name="Nat. Ecol. Evol.">
        <title>Genomic signatures of mitonuclear coevolution across populations of Tigriopus californicus.</title>
        <authorList>
            <person name="Barreto F.S."/>
            <person name="Watson E.T."/>
            <person name="Lima T.G."/>
            <person name="Willett C.S."/>
            <person name="Edmands S."/>
            <person name="Li W."/>
            <person name="Burton R.S."/>
        </authorList>
    </citation>
    <scope>NUCLEOTIDE SEQUENCE [LARGE SCALE GENOMIC DNA]</scope>
    <source>
        <strain evidence="12 13">San Diego</strain>
    </source>
</reference>
<dbReference type="InterPro" id="IPR038492">
    <property type="entry name" value="GBBH-like_N_sf"/>
</dbReference>
<dbReference type="UniPathway" id="UPA00118"/>
<evidence type="ECO:0000256" key="9">
    <source>
        <dbReference type="ARBA" id="ARBA00023004"/>
    </source>
</evidence>
<evidence type="ECO:0000256" key="6">
    <source>
        <dbReference type="ARBA" id="ARBA00022873"/>
    </source>
</evidence>
<keyword evidence="9" id="KW-0408">Iron</keyword>
<dbReference type="Gene3D" id="3.30.2020.30">
    <property type="match status" value="1"/>
</dbReference>
<evidence type="ECO:0000259" key="10">
    <source>
        <dbReference type="Pfam" id="PF02668"/>
    </source>
</evidence>
<dbReference type="GO" id="GO:0005739">
    <property type="term" value="C:mitochondrion"/>
    <property type="evidence" value="ECO:0007669"/>
    <property type="project" value="TreeGrafter"/>
</dbReference>
<keyword evidence="7" id="KW-0223">Dioxygenase</keyword>
<dbReference type="PANTHER" id="PTHR10696:SF33">
    <property type="entry name" value="GAMMA-BUTYROBETAINE DIOXYGENASE"/>
    <property type="match status" value="1"/>
</dbReference>
<dbReference type="InterPro" id="IPR003819">
    <property type="entry name" value="TauD/TfdA-like"/>
</dbReference>
<keyword evidence="8" id="KW-0560">Oxidoreductase</keyword>
<comment type="cofactor">
    <cofactor evidence="2">
        <name>L-ascorbate</name>
        <dbReference type="ChEBI" id="CHEBI:38290"/>
    </cofactor>
</comment>
<evidence type="ECO:0000256" key="5">
    <source>
        <dbReference type="ARBA" id="ARBA00022723"/>
    </source>
</evidence>
<evidence type="ECO:0000256" key="4">
    <source>
        <dbReference type="ARBA" id="ARBA00008654"/>
    </source>
</evidence>
<dbReference type="GO" id="GO:0016706">
    <property type="term" value="F:2-oxoglutarate-dependent dioxygenase activity"/>
    <property type="evidence" value="ECO:0007669"/>
    <property type="project" value="UniProtKB-ARBA"/>
</dbReference>
<dbReference type="InterPro" id="IPR050411">
    <property type="entry name" value="AlphaKG_dependent_hydroxylases"/>
</dbReference>
<dbReference type="GO" id="GO:0045329">
    <property type="term" value="P:carnitine biosynthetic process"/>
    <property type="evidence" value="ECO:0007669"/>
    <property type="project" value="UniProtKB-UniPathway"/>
</dbReference>
<comment type="cofactor">
    <cofactor evidence="1">
        <name>Fe(2+)</name>
        <dbReference type="ChEBI" id="CHEBI:29033"/>
    </cofactor>
</comment>
<dbReference type="AlphaFoldDB" id="A0A553NZM6"/>
<evidence type="ECO:0000313" key="12">
    <source>
        <dbReference type="EMBL" id="TRY70893.1"/>
    </source>
</evidence>
<feature type="domain" description="TauD/TfdA-like" evidence="10">
    <location>
        <begin position="422"/>
        <end position="665"/>
    </location>
</feature>